<evidence type="ECO:0000256" key="5">
    <source>
        <dbReference type="ARBA" id="ARBA00022771"/>
    </source>
</evidence>
<feature type="compositionally biased region" description="Polar residues" evidence="10">
    <location>
        <begin position="25"/>
        <end position="34"/>
    </location>
</feature>
<dbReference type="EMBL" id="JANCYW010000001">
    <property type="protein sequence ID" value="KAK4534354.1"/>
    <property type="molecule type" value="Genomic_DNA"/>
</dbReference>
<keyword evidence="5" id="KW-0863">Zinc-finger</keyword>
<evidence type="ECO:0000313" key="13">
    <source>
        <dbReference type="EMBL" id="KAK4534354.1"/>
    </source>
</evidence>
<evidence type="ECO:0000256" key="1">
    <source>
        <dbReference type="ARBA" id="ARBA00004123"/>
    </source>
</evidence>
<evidence type="ECO:0000256" key="3">
    <source>
        <dbReference type="ARBA" id="ARBA00022679"/>
    </source>
</evidence>
<keyword evidence="8" id="KW-0131">Cell cycle</keyword>
<dbReference type="GO" id="GO:0000785">
    <property type="term" value="C:chromatin"/>
    <property type="evidence" value="ECO:0007669"/>
    <property type="project" value="TreeGrafter"/>
</dbReference>
<keyword evidence="3" id="KW-0808">Transferase</keyword>
<evidence type="ECO:0000256" key="8">
    <source>
        <dbReference type="ARBA" id="ARBA00023306"/>
    </source>
</evidence>
<reference evidence="13 14" key="1">
    <citation type="submission" date="2022-07" db="EMBL/GenBank/DDBJ databases">
        <title>Genome-wide signatures of adaptation to extreme environments.</title>
        <authorList>
            <person name="Cho C.H."/>
            <person name="Yoon H.S."/>
        </authorList>
    </citation>
    <scope>NUCLEOTIDE SEQUENCE [LARGE SCALE GENOMIC DNA]</scope>
    <source>
        <strain evidence="13 14">DBV 063 E5</strain>
    </source>
</reference>
<keyword evidence="7" id="KW-0539">Nucleus</keyword>
<keyword evidence="14" id="KW-1185">Reference proteome</keyword>
<dbReference type="GO" id="GO:0005634">
    <property type="term" value="C:nucleus"/>
    <property type="evidence" value="ECO:0007669"/>
    <property type="project" value="UniProtKB-SubCell"/>
</dbReference>
<organism evidence="13 14">
    <name type="scientific">Cyanidium caldarium</name>
    <name type="common">Red alga</name>
    <dbReference type="NCBI Taxonomy" id="2771"/>
    <lineage>
        <taxon>Eukaryota</taxon>
        <taxon>Rhodophyta</taxon>
        <taxon>Bangiophyceae</taxon>
        <taxon>Cyanidiales</taxon>
        <taxon>Cyanidiaceae</taxon>
        <taxon>Cyanidium</taxon>
    </lineage>
</organism>
<feature type="domain" description="N-acetyltransferase ESCO zinc-finger" evidence="11">
    <location>
        <begin position="37"/>
        <end position="76"/>
    </location>
</feature>
<dbReference type="InterPro" id="IPR028005">
    <property type="entry name" value="AcTrfase_ESCO_Znf_dom"/>
</dbReference>
<evidence type="ECO:0000256" key="10">
    <source>
        <dbReference type="SAM" id="MobiDB-lite"/>
    </source>
</evidence>
<dbReference type="AlphaFoldDB" id="A0AAV9IQ36"/>
<evidence type="ECO:0000259" key="12">
    <source>
        <dbReference type="Pfam" id="PF13880"/>
    </source>
</evidence>
<feature type="domain" description="N-acetyltransferase ESCO acetyl-transferase" evidence="12">
    <location>
        <begin position="208"/>
        <end position="269"/>
    </location>
</feature>
<dbReference type="GO" id="GO:0061733">
    <property type="term" value="F:protein-lysine-acetyltransferase activity"/>
    <property type="evidence" value="ECO:0007669"/>
    <property type="project" value="TreeGrafter"/>
</dbReference>
<feature type="region of interest" description="Disordered" evidence="10">
    <location>
        <begin position="1"/>
        <end position="34"/>
    </location>
</feature>
<proteinExistence type="inferred from homology"/>
<evidence type="ECO:0000256" key="9">
    <source>
        <dbReference type="ARBA" id="ARBA00023315"/>
    </source>
</evidence>
<dbReference type="Pfam" id="PF13878">
    <property type="entry name" value="zf-C2H2_3"/>
    <property type="match status" value="1"/>
</dbReference>
<dbReference type="InterPro" id="IPR016181">
    <property type="entry name" value="Acyl_CoA_acyltransferase"/>
</dbReference>
<dbReference type="GO" id="GO:0008270">
    <property type="term" value="F:zinc ion binding"/>
    <property type="evidence" value="ECO:0007669"/>
    <property type="project" value="UniProtKB-KW"/>
</dbReference>
<comment type="similarity">
    <text evidence="2">Belongs to the acetyltransferase family. ECO subfamily.</text>
</comment>
<sequence>MSTRRGRGYQTAQCNTLHRKRKPKTPTQGTESPRLQQTYLQLGQRRRIGLTVCPHCQYGYVAGVAEDEAVHQRYHAEANLGVRVPGKAVASSAAVHHFRINAGKGGGEALRDGEVVDIVPVDSGSPNRKSATGAGTSWSIHQAWFAAVWRLACRDWNGDASSADASVAMDISPSCTTLVAMTRTQRRAIGVVVARPLRVCAGGHEPSAWCGIDRVWVHWRYRCRGIATQLLDVARRAVWVATCVSRERCAFTALTSDGRAFANRVIGRVYLYGASAAMASDEPTAATNDGGALATLETLEDGIS</sequence>
<dbReference type="SUPFAM" id="SSF55729">
    <property type="entry name" value="Acyl-CoA N-acyltransferases (Nat)"/>
    <property type="match status" value="1"/>
</dbReference>
<comment type="caution">
    <text evidence="13">The sequence shown here is derived from an EMBL/GenBank/DDBJ whole genome shotgun (WGS) entry which is preliminary data.</text>
</comment>
<accession>A0AAV9IQ36</accession>
<protein>
    <submittedName>
        <fullName evidence="13">Uncharacterized protein</fullName>
    </submittedName>
</protein>
<dbReference type="PANTHER" id="PTHR45884">
    <property type="entry name" value="N-ACETYLTRANSFERASE ECO"/>
    <property type="match status" value="1"/>
</dbReference>
<evidence type="ECO:0000313" key="14">
    <source>
        <dbReference type="Proteomes" id="UP001301350"/>
    </source>
</evidence>
<evidence type="ECO:0000256" key="7">
    <source>
        <dbReference type="ARBA" id="ARBA00023242"/>
    </source>
</evidence>
<dbReference type="Pfam" id="PF13880">
    <property type="entry name" value="Acetyltransf_13"/>
    <property type="match status" value="1"/>
</dbReference>
<evidence type="ECO:0000256" key="4">
    <source>
        <dbReference type="ARBA" id="ARBA00022723"/>
    </source>
</evidence>
<evidence type="ECO:0000256" key="6">
    <source>
        <dbReference type="ARBA" id="ARBA00022833"/>
    </source>
</evidence>
<keyword evidence="6" id="KW-0862">Zinc</keyword>
<name>A0AAV9IQ36_CYACA</name>
<keyword evidence="4" id="KW-0479">Metal-binding</keyword>
<comment type="subcellular location">
    <subcellularLocation>
        <location evidence="1">Nucleus</location>
    </subcellularLocation>
</comment>
<dbReference type="Proteomes" id="UP001301350">
    <property type="component" value="Unassembled WGS sequence"/>
</dbReference>
<dbReference type="GO" id="GO:0007064">
    <property type="term" value="P:mitotic sister chromatid cohesion"/>
    <property type="evidence" value="ECO:0007669"/>
    <property type="project" value="TreeGrafter"/>
</dbReference>
<evidence type="ECO:0000259" key="11">
    <source>
        <dbReference type="Pfam" id="PF13878"/>
    </source>
</evidence>
<evidence type="ECO:0000256" key="2">
    <source>
        <dbReference type="ARBA" id="ARBA00005816"/>
    </source>
</evidence>
<dbReference type="InterPro" id="IPR028009">
    <property type="entry name" value="ESCO_Acetyltransf_dom"/>
</dbReference>
<keyword evidence="9" id="KW-0012">Acyltransferase</keyword>
<gene>
    <name evidence="13" type="ORF">CDCA_CDCA01G0379</name>
</gene>
<dbReference type="PANTHER" id="PTHR45884:SF2">
    <property type="entry name" value="N-ACETYLTRANSFERASE ECO"/>
    <property type="match status" value="1"/>
</dbReference>
<dbReference type="Gene3D" id="3.40.630.30">
    <property type="match status" value="1"/>
</dbReference>